<evidence type="ECO:0000313" key="2">
    <source>
        <dbReference type="Proteomes" id="UP000680865"/>
    </source>
</evidence>
<proteinExistence type="predicted"/>
<comment type="caution">
    <text evidence="1">The sequence shown here is derived from an EMBL/GenBank/DDBJ whole genome shotgun (WGS) entry which is preliminary data.</text>
</comment>
<reference evidence="1" key="1">
    <citation type="submission" date="2021-03" db="EMBL/GenBank/DDBJ databases">
        <title>Whole genome shotgun sequence of Actinoplanes consettensis NBRC 14913.</title>
        <authorList>
            <person name="Komaki H."/>
            <person name="Tamura T."/>
        </authorList>
    </citation>
    <scope>NUCLEOTIDE SEQUENCE</scope>
    <source>
        <strain evidence="1">NBRC 14913</strain>
    </source>
</reference>
<dbReference type="RefSeq" id="WP_213002185.1">
    <property type="nucleotide sequence ID" value="NZ_BAAATW010000004.1"/>
</dbReference>
<protein>
    <submittedName>
        <fullName evidence="1">Uncharacterized protein</fullName>
    </submittedName>
</protein>
<organism evidence="1 2">
    <name type="scientific">Winogradskya consettensis</name>
    <dbReference type="NCBI Taxonomy" id="113560"/>
    <lineage>
        <taxon>Bacteria</taxon>
        <taxon>Bacillati</taxon>
        <taxon>Actinomycetota</taxon>
        <taxon>Actinomycetes</taxon>
        <taxon>Micromonosporales</taxon>
        <taxon>Micromonosporaceae</taxon>
        <taxon>Winogradskya</taxon>
    </lineage>
</organism>
<sequence length="107" mass="11588">MHDSVYDLAGDDPRIAKSLRASLTKLAEGPDGLLKEMAEGVLHGEIDLRQAALSEAYGNEIGVALDKFTVYYDTLDQDERNALAGQAEEQLDVLLDGPATLSRSPQE</sequence>
<accession>A0A919SZI7</accession>
<name>A0A919SZI7_9ACTN</name>
<evidence type="ECO:0000313" key="1">
    <source>
        <dbReference type="EMBL" id="GIM81698.1"/>
    </source>
</evidence>
<dbReference type="EMBL" id="BOQP01000048">
    <property type="protein sequence ID" value="GIM81698.1"/>
    <property type="molecule type" value="Genomic_DNA"/>
</dbReference>
<dbReference type="Proteomes" id="UP000680865">
    <property type="component" value="Unassembled WGS sequence"/>
</dbReference>
<gene>
    <name evidence="1" type="ORF">Aco04nite_77880</name>
</gene>
<dbReference type="AlphaFoldDB" id="A0A919SZI7"/>
<keyword evidence="2" id="KW-1185">Reference proteome</keyword>